<feature type="active site" description="Nucleophile" evidence="2">
    <location>
        <position position="46"/>
    </location>
</feature>
<comment type="caution">
    <text evidence="5">The sequence shown here is derived from an EMBL/GenBank/DDBJ whole genome shotgun (WGS) entry which is preliminary data.</text>
</comment>
<evidence type="ECO:0000313" key="6">
    <source>
        <dbReference type="Proteomes" id="UP000714380"/>
    </source>
</evidence>
<dbReference type="Proteomes" id="UP000714380">
    <property type="component" value="Unassembled WGS sequence"/>
</dbReference>
<keyword evidence="6" id="KW-1185">Reference proteome</keyword>
<keyword evidence="3" id="KW-0472">Membrane</keyword>
<evidence type="ECO:0000256" key="3">
    <source>
        <dbReference type="SAM" id="Phobius"/>
    </source>
</evidence>
<evidence type="ECO:0000256" key="1">
    <source>
        <dbReference type="ARBA" id="ARBA00023098"/>
    </source>
</evidence>
<dbReference type="Pfam" id="PF01734">
    <property type="entry name" value="Patatin"/>
    <property type="match status" value="1"/>
</dbReference>
<dbReference type="Gene3D" id="3.40.1090.10">
    <property type="entry name" value="Cytosolic phospholipase A2 catalytic domain"/>
    <property type="match status" value="2"/>
</dbReference>
<reference evidence="5 6" key="1">
    <citation type="submission" date="2020-12" db="EMBL/GenBank/DDBJ databases">
        <title>Novel Thalassolituus-related marine hydrocarbonoclastic bacteria mediated algae-derived hydrocarbons mineralization in twilight zone of the northern South China Sea.</title>
        <authorList>
            <person name="Dong C."/>
        </authorList>
    </citation>
    <scope>NUCLEOTIDE SEQUENCE [LARGE SCALE GENOMIC DNA]</scope>
    <source>
        <strain evidence="5 6">IMCC1826</strain>
    </source>
</reference>
<feature type="short sequence motif" description="GXSXG" evidence="2">
    <location>
        <begin position="44"/>
        <end position="48"/>
    </location>
</feature>
<gene>
    <name evidence="5" type="ORF">I9W95_15055</name>
</gene>
<dbReference type="EMBL" id="JAEDAH010000096">
    <property type="protein sequence ID" value="MCA6064925.1"/>
    <property type="molecule type" value="Genomic_DNA"/>
</dbReference>
<dbReference type="SUPFAM" id="SSF52151">
    <property type="entry name" value="FabD/lysophospholipase-like"/>
    <property type="match status" value="1"/>
</dbReference>
<evidence type="ECO:0000259" key="4">
    <source>
        <dbReference type="PROSITE" id="PS51635"/>
    </source>
</evidence>
<feature type="short sequence motif" description="DGA/G" evidence="2">
    <location>
        <begin position="200"/>
        <end position="202"/>
    </location>
</feature>
<proteinExistence type="predicted"/>
<dbReference type="RefSeq" id="WP_225676367.1">
    <property type="nucleotide sequence ID" value="NZ_JAEDAH010000096.1"/>
</dbReference>
<evidence type="ECO:0000256" key="2">
    <source>
        <dbReference type="PROSITE-ProRule" id="PRU01161"/>
    </source>
</evidence>
<sequence length="312" mass="33564">MKQPERALVLGCGAVAGGAWTIAALDAVRRQLNWDPAQASLIVGTSVGAVIAALLASGVSLDRLLAAQRNEADADCVWNHETDSGGKFPPWPQWRLTSSALVKKALNREVRPLTGVCGLLPRGRTDMSGFERLIRSASADQWPDKKLWLMAVDAASGERRAFGRQVEDTQQIPLSRAVCASYAVPGCCPPVAVQGSTYLDGGIVSPVSADLLVNEDIDEVIMLVPMASRQPGRSGGMINAVERYVRRGMTALVDREEAMLRAAGKRVIRIEPNEDDLHAFGWNLLDPGRRQTIFDTAQMTAPATVARAIAEA</sequence>
<dbReference type="PROSITE" id="PS51635">
    <property type="entry name" value="PNPLA"/>
    <property type="match status" value="1"/>
</dbReference>
<evidence type="ECO:0000313" key="5">
    <source>
        <dbReference type="EMBL" id="MCA6064925.1"/>
    </source>
</evidence>
<keyword evidence="3" id="KW-1133">Transmembrane helix</keyword>
<keyword evidence="2" id="KW-0378">Hydrolase</keyword>
<feature type="transmembrane region" description="Helical" evidence="3">
    <location>
        <begin position="40"/>
        <end position="61"/>
    </location>
</feature>
<feature type="active site" description="Proton acceptor" evidence="2">
    <location>
        <position position="200"/>
    </location>
</feature>
<feature type="domain" description="PNPLA" evidence="4">
    <location>
        <begin position="9"/>
        <end position="213"/>
    </location>
</feature>
<organism evidence="5 6">
    <name type="scientific">Thalassolituus marinus</name>
    <dbReference type="NCBI Taxonomy" id="671053"/>
    <lineage>
        <taxon>Bacteria</taxon>
        <taxon>Pseudomonadati</taxon>
        <taxon>Pseudomonadota</taxon>
        <taxon>Gammaproteobacteria</taxon>
        <taxon>Oceanospirillales</taxon>
        <taxon>Oceanospirillaceae</taxon>
        <taxon>Thalassolituus</taxon>
    </lineage>
</organism>
<dbReference type="InterPro" id="IPR002641">
    <property type="entry name" value="PNPLA_dom"/>
</dbReference>
<keyword evidence="3" id="KW-0812">Transmembrane</keyword>
<accession>A0ABS7ZX36</accession>
<protein>
    <submittedName>
        <fullName evidence="5">Patatin-like phospholipase family protein</fullName>
    </submittedName>
</protein>
<keyword evidence="2" id="KW-0442">Lipid degradation</keyword>
<name>A0ABS7ZX36_9GAMM</name>
<keyword evidence="1 2" id="KW-0443">Lipid metabolism</keyword>
<dbReference type="InterPro" id="IPR016035">
    <property type="entry name" value="Acyl_Trfase/lysoPLipase"/>
</dbReference>
<comment type="caution">
    <text evidence="2">Lacks conserved residue(s) required for the propagation of feature annotation.</text>
</comment>